<dbReference type="Proteomes" id="UP001057522">
    <property type="component" value="Unassembled WGS sequence"/>
</dbReference>
<dbReference type="InterPro" id="IPR000212">
    <property type="entry name" value="DNA_helicase_UvrD/REP"/>
</dbReference>
<dbReference type="Gene3D" id="3.40.50.300">
    <property type="entry name" value="P-loop containing nucleotide triphosphate hydrolases"/>
    <property type="match status" value="2"/>
</dbReference>
<dbReference type="EMBL" id="JAMOKX010000005">
    <property type="protein sequence ID" value="MCL9819864.1"/>
    <property type="molecule type" value="Genomic_DNA"/>
</dbReference>
<reference evidence="4" key="1">
    <citation type="submission" date="2022-06" db="EMBL/GenBank/DDBJ databases">
        <title>Helicobacter colisuis sp. nov.</title>
        <authorList>
            <person name="Papic B."/>
            <person name="Gruntar I."/>
        </authorList>
    </citation>
    <scope>NUCLEOTIDE SEQUENCE</scope>
    <source>
        <strain evidence="4">11154-15</strain>
    </source>
</reference>
<comment type="caution">
    <text evidence="4">The sequence shown here is derived from an EMBL/GenBank/DDBJ whole genome shotgun (WGS) entry which is preliminary data.</text>
</comment>
<dbReference type="InterPro" id="IPR027417">
    <property type="entry name" value="P-loop_NTPase"/>
</dbReference>
<dbReference type="RefSeq" id="WP_250604693.1">
    <property type="nucleotide sequence ID" value="NZ_JAMOKX010000005.1"/>
</dbReference>
<dbReference type="Pfam" id="PF09848">
    <property type="entry name" value="SLFN-g3_helicase"/>
    <property type="match status" value="1"/>
</dbReference>
<sequence length="637" mass="73334">MAFSNLSKVLAKYFKGEQGESYVCDSIASLLRDKSDRENYYLIPKARLGFAENIFEIDLLLLHPTLGIFVVEVKNWDSLELIKKHSPYDQANKYRNLILSILKENFGDCPIPINVEMRVIFPSISKSDAEEFFSRHPYDATMRSLTFFKEDLQNKESFGRFFKSTSINVPNKKDFLKITSLFVSAKDSKSNQIIPIITKDEVVFFDHKQLGIMNGYKDGFRIIRGVAGTGKTIILTNFVAQQLKKDSSEHFLILCFNNNLENAIKTSFGENYDSKQIKIISIMAFLREIDFDFSKVGIKAQSTKEIQATPISKQYEIFESDEALKEFRLKLQNYLKRNPVDYMLCDETQDMPEGFMRILYEEIKDCIFFIDEAQRFYSYSMENIAQVFHHPKFEKISMQGRVKNLKNVYRTPSNIAVCAFKILNKDKKLNEYYKKSFYLKSNFTSDINCVLETGEIKVQNFNYKENDNLKNLLKNLPNNESNILLTFSNKNIEELKSILDSIGRKDIKIMTIQGIKGLEAQNVVVHGFVDFLNITQKYEPDLLYRKTYVLLTRARENIYLDFSGKGFSDEVNEILKIIQEDSKQVEAQKEKDSTESKGTSKFKLAKICPILSGAKDSAEFIVAASEIFAVVAGLCAL</sequence>
<feature type="domain" description="NERD" evidence="2">
    <location>
        <begin position="15"/>
        <end position="121"/>
    </location>
</feature>
<accession>A0ABT0TVJ9</accession>
<dbReference type="Pfam" id="PF08378">
    <property type="entry name" value="NERD"/>
    <property type="match status" value="1"/>
</dbReference>
<evidence type="ECO:0000259" key="3">
    <source>
        <dbReference type="Pfam" id="PF09848"/>
    </source>
</evidence>
<proteinExistence type="predicted"/>
<name>A0ABT0TVJ9_9HELI</name>
<evidence type="ECO:0000259" key="2">
    <source>
        <dbReference type="Pfam" id="PF08378"/>
    </source>
</evidence>
<dbReference type="PANTHER" id="PTHR11070">
    <property type="entry name" value="UVRD / RECB / PCRA DNA HELICASE FAMILY MEMBER"/>
    <property type="match status" value="1"/>
</dbReference>
<dbReference type="PANTHER" id="PTHR11070:SF2">
    <property type="entry name" value="ATP-DEPENDENT DNA HELICASE SRS2"/>
    <property type="match status" value="1"/>
</dbReference>
<dbReference type="InterPro" id="IPR018647">
    <property type="entry name" value="SLFN_3-like_DNA/RNA_helicase"/>
</dbReference>
<dbReference type="SUPFAM" id="SSF52540">
    <property type="entry name" value="P-loop containing nucleoside triphosphate hydrolases"/>
    <property type="match status" value="1"/>
</dbReference>
<keyword evidence="5" id="KW-1185">Reference proteome</keyword>
<feature type="domain" description="Schlafen group 3-like DNA/RNA helicase" evidence="3">
    <location>
        <begin position="222"/>
        <end position="420"/>
    </location>
</feature>
<evidence type="ECO:0000313" key="5">
    <source>
        <dbReference type="Proteomes" id="UP001057522"/>
    </source>
</evidence>
<gene>
    <name evidence="4" type="ORF">NCR95_06780</name>
</gene>
<evidence type="ECO:0000313" key="4">
    <source>
        <dbReference type="EMBL" id="MCL9819864.1"/>
    </source>
</evidence>
<protein>
    <recommendedName>
        <fullName evidence="1">DNA 3'-5' helicase II</fullName>
    </recommendedName>
</protein>
<organism evidence="4 5">
    <name type="scientific">Helicobacter colisuis</name>
    <dbReference type="NCBI Taxonomy" id="2949739"/>
    <lineage>
        <taxon>Bacteria</taxon>
        <taxon>Pseudomonadati</taxon>
        <taxon>Campylobacterota</taxon>
        <taxon>Epsilonproteobacteria</taxon>
        <taxon>Campylobacterales</taxon>
        <taxon>Helicobacteraceae</taxon>
        <taxon>Helicobacter</taxon>
    </lineage>
</organism>
<dbReference type="InterPro" id="IPR011528">
    <property type="entry name" value="NERD"/>
</dbReference>
<evidence type="ECO:0000256" key="1">
    <source>
        <dbReference type="ARBA" id="ARBA00034923"/>
    </source>
</evidence>